<evidence type="ECO:0000313" key="2">
    <source>
        <dbReference type="Proteomes" id="UP000324222"/>
    </source>
</evidence>
<comment type="caution">
    <text evidence="1">The sequence shown here is derived from an EMBL/GenBank/DDBJ whole genome shotgun (WGS) entry which is preliminary data.</text>
</comment>
<reference evidence="1 2" key="1">
    <citation type="submission" date="2019-05" db="EMBL/GenBank/DDBJ databases">
        <title>Another draft genome of Portunus trituberculatus and its Hox gene families provides insights of decapod evolution.</title>
        <authorList>
            <person name="Jeong J.-H."/>
            <person name="Song I."/>
            <person name="Kim S."/>
            <person name="Choi T."/>
            <person name="Kim D."/>
            <person name="Ryu S."/>
            <person name="Kim W."/>
        </authorList>
    </citation>
    <scope>NUCLEOTIDE SEQUENCE [LARGE SCALE GENOMIC DNA]</scope>
    <source>
        <tissue evidence="1">Muscle</tissue>
    </source>
</reference>
<dbReference type="Proteomes" id="UP000324222">
    <property type="component" value="Unassembled WGS sequence"/>
</dbReference>
<protein>
    <submittedName>
        <fullName evidence="1">Uncharacterized protein</fullName>
    </submittedName>
</protein>
<name>A0A5B7DAA4_PORTR</name>
<sequence length="29" mass="3490">MSKMFYFSVFLCFMHPKLRNGGKTQYLSK</sequence>
<proteinExistence type="predicted"/>
<dbReference type="AlphaFoldDB" id="A0A5B7DAA4"/>
<accession>A0A5B7DAA4</accession>
<organism evidence="1 2">
    <name type="scientific">Portunus trituberculatus</name>
    <name type="common">Swimming crab</name>
    <name type="synonym">Neptunus trituberculatus</name>
    <dbReference type="NCBI Taxonomy" id="210409"/>
    <lineage>
        <taxon>Eukaryota</taxon>
        <taxon>Metazoa</taxon>
        <taxon>Ecdysozoa</taxon>
        <taxon>Arthropoda</taxon>
        <taxon>Crustacea</taxon>
        <taxon>Multicrustacea</taxon>
        <taxon>Malacostraca</taxon>
        <taxon>Eumalacostraca</taxon>
        <taxon>Eucarida</taxon>
        <taxon>Decapoda</taxon>
        <taxon>Pleocyemata</taxon>
        <taxon>Brachyura</taxon>
        <taxon>Eubrachyura</taxon>
        <taxon>Portunoidea</taxon>
        <taxon>Portunidae</taxon>
        <taxon>Portuninae</taxon>
        <taxon>Portunus</taxon>
    </lineage>
</organism>
<evidence type="ECO:0000313" key="1">
    <source>
        <dbReference type="EMBL" id="MPC18274.1"/>
    </source>
</evidence>
<gene>
    <name evidence="1" type="ORF">E2C01_011151</name>
</gene>
<dbReference type="EMBL" id="VSRR010000665">
    <property type="protein sequence ID" value="MPC18274.1"/>
    <property type="molecule type" value="Genomic_DNA"/>
</dbReference>
<keyword evidence="2" id="KW-1185">Reference proteome</keyword>